<dbReference type="RefSeq" id="WP_275594114.1">
    <property type="nucleotide sequence ID" value="NZ_CP102381.1"/>
</dbReference>
<accession>A0ABY8C7B9</accession>
<evidence type="ECO:0000313" key="1">
    <source>
        <dbReference type="EMBL" id="WEJ61854.1"/>
    </source>
</evidence>
<dbReference type="EMBL" id="CP102381">
    <property type="protein sequence ID" value="WEJ61854.1"/>
    <property type="molecule type" value="Genomic_DNA"/>
</dbReference>
<dbReference type="Pfam" id="PF09493">
    <property type="entry name" value="DUF2389"/>
    <property type="match status" value="1"/>
</dbReference>
<reference evidence="1 2" key="1">
    <citation type="submission" date="2022-06" db="EMBL/GenBank/DDBJ databases">
        <title>Thiomicrohabdus sp. nov, an obligately chemolithoautotrophic, sulfur-oxidizing bacterium isolated from beach of Guanyin Mountain. Amoy.</title>
        <authorList>
            <person name="Zhu H."/>
        </authorList>
    </citation>
    <scope>NUCLEOTIDE SEQUENCE [LARGE SCALE GENOMIC DNA]</scope>
    <source>
        <strain evidence="1 2">XGS-01</strain>
    </source>
</reference>
<organism evidence="1 2">
    <name type="scientific">Thiomicrorhabdus lithotrophica</name>
    <dbReference type="NCBI Taxonomy" id="2949997"/>
    <lineage>
        <taxon>Bacteria</taxon>
        <taxon>Pseudomonadati</taxon>
        <taxon>Pseudomonadota</taxon>
        <taxon>Gammaproteobacteria</taxon>
        <taxon>Thiotrichales</taxon>
        <taxon>Piscirickettsiaceae</taxon>
        <taxon>Thiomicrorhabdus</taxon>
    </lineage>
</organism>
<dbReference type="InterPro" id="IPR012663">
    <property type="entry name" value="CHP02450_Tryp"/>
</dbReference>
<proteinExistence type="predicted"/>
<dbReference type="NCBIfam" id="TIGR02450">
    <property type="entry name" value="TIGR02450 family Trp-rich protein"/>
    <property type="match status" value="1"/>
</dbReference>
<keyword evidence="2" id="KW-1185">Reference proteome</keyword>
<gene>
    <name evidence="1" type="ORF">NR989_07480</name>
</gene>
<protein>
    <submittedName>
        <fullName evidence="1">TIGR02450 family Trp-rich protein</fullName>
    </submittedName>
</protein>
<dbReference type="Proteomes" id="UP001222275">
    <property type="component" value="Chromosome"/>
</dbReference>
<name>A0ABY8C7B9_9GAMM</name>
<evidence type="ECO:0000313" key="2">
    <source>
        <dbReference type="Proteomes" id="UP001222275"/>
    </source>
</evidence>
<sequence>MSQLPHTSTGYEHQVNKLNPKKLLNSKWTALNPQNKELHFIVVKLIESEEQEGKIEGCLLQSVMHKTDYEIACSDLKDSSAWQQGWK</sequence>